<reference evidence="20 21" key="1">
    <citation type="submission" date="2014-08" db="EMBL/GenBank/DDBJ databases">
        <title>Porphyromonas gingivicanis strain:COT-022_OH1391 Genome sequencing.</title>
        <authorList>
            <person name="Wallis C."/>
            <person name="Deusch O."/>
            <person name="O'Flynn C."/>
            <person name="Davis I."/>
            <person name="Jospin G."/>
            <person name="Darling A.E."/>
            <person name="Coil D.A."/>
            <person name="Alexiev A."/>
            <person name="Horsfall A."/>
            <person name="Kirkwood N."/>
            <person name="Harris S."/>
            <person name="Eisen J.A."/>
        </authorList>
    </citation>
    <scope>NUCLEOTIDE SEQUENCE [LARGE SCALE GENOMIC DNA]</scope>
    <source>
        <strain evidence="21">COT-022 OH1391</strain>
    </source>
</reference>
<evidence type="ECO:0000256" key="14">
    <source>
        <dbReference type="ARBA" id="ARBA00023137"/>
    </source>
</evidence>
<evidence type="ECO:0000256" key="11">
    <source>
        <dbReference type="ARBA" id="ARBA00022840"/>
    </source>
</evidence>
<evidence type="ECO:0000256" key="16">
    <source>
        <dbReference type="SAM" id="Phobius"/>
    </source>
</evidence>
<organism evidence="20 21">
    <name type="scientific">Porphyromonas gingivicanis</name>
    <dbReference type="NCBI Taxonomy" id="266762"/>
    <lineage>
        <taxon>Bacteria</taxon>
        <taxon>Pseudomonadati</taxon>
        <taxon>Bacteroidota</taxon>
        <taxon>Bacteroidia</taxon>
        <taxon>Bacteroidales</taxon>
        <taxon>Porphyromonadaceae</taxon>
        <taxon>Porphyromonas</taxon>
    </lineage>
</organism>
<dbReference type="PANTHER" id="PTHR32309:SF13">
    <property type="entry name" value="FERRIC ENTEROBACTIN TRANSPORT PROTEIN FEPE"/>
    <property type="match status" value="1"/>
</dbReference>
<gene>
    <name evidence="20" type="ORF">HQ36_06285</name>
</gene>
<evidence type="ECO:0000256" key="4">
    <source>
        <dbReference type="ARBA" id="ARBA00011903"/>
    </source>
</evidence>
<evidence type="ECO:0000259" key="18">
    <source>
        <dbReference type="Pfam" id="PF13614"/>
    </source>
</evidence>
<dbReference type="eggNOG" id="COG3206">
    <property type="taxonomic scope" value="Bacteria"/>
</dbReference>
<comment type="similarity">
    <text evidence="2">Belongs to the CpsD/CapB family.</text>
</comment>
<keyword evidence="7" id="KW-0808">Transferase</keyword>
<feature type="domain" description="AAA" evidence="18">
    <location>
        <begin position="625"/>
        <end position="761"/>
    </location>
</feature>
<keyword evidence="8 16" id="KW-0812">Transmembrane</keyword>
<dbReference type="NCBIfam" id="TIGR01007">
    <property type="entry name" value="eps_fam"/>
    <property type="match status" value="1"/>
</dbReference>
<evidence type="ECO:0000256" key="15">
    <source>
        <dbReference type="ARBA" id="ARBA00051245"/>
    </source>
</evidence>
<evidence type="ECO:0000256" key="9">
    <source>
        <dbReference type="ARBA" id="ARBA00022741"/>
    </source>
</evidence>
<dbReference type="InterPro" id="IPR003856">
    <property type="entry name" value="LPS_length_determ_N"/>
</dbReference>
<dbReference type="GO" id="GO:0005524">
    <property type="term" value="F:ATP binding"/>
    <property type="evidence" value="ECO:0007669"/>
    <property type="project" value="UniProtKB-KW"/>
</dbReference>
<evidence type="ECO:0000313" key="21">
    <source>
        <dbReference type="Proteomes" id="UP000030134"/>
    </source>
</evidence>
<dbReference type="Pfam" id="PF02706">
    <property type="entry name" value="Wzz"/>
    <property type="match status" value="1"/>
</dbReference>
<comment type="catalytic activity">
    <reaction evidence="15">
        <text>L-tyrosyl-[protein] + ATP = O-phospho-L-tyrosyl-[protein] + ADP + H(+)</text>
        <dbReference type="Rhea" id="RHEA:10596"/>
        <dbReference type="Rhea" id="RHEA-COMP:10136"/>
        <dbReference type="Rhea" id="RHEA-COMP:20101"/>
        <dbReference type="ChEBI" id="CHEBI:15378"/>
        <dbReference type="ChEBI" id="CHEBI:30616"/>
        <dbReference type="ChEBI" id="CHEBI:46858"/>
        <dbReference type="ChEBI" id="CHEBI:61978"/>
        <dbReference type="ChEBI" id="CHEBI:456216"/>
        <dbReference type="EC" id="2.7.10.2"/>
    </reaction>
</comment>
<dbReference type="InterPro" id="IPR027417">
    <property type="entry name" value="P-loop_NTPase"/>
</dbReference>
<dbReference type="EC" id="2.7.10.2" evidence="4"/>
<comment type="similarity">
    <text evidence="3">Belongs to the etk/wzc family.</text>
</comment>
<keyword evidence="6" id="KW-0997">Cell inner membrane</keyword>
<protein>
    <recommendedName>
        <fullName evidence="4">non-specific protein-tyrosine kinase</fullName>
        <ecNumber evidence="4">2.7.10.2</ecNumber>
    </recommendedName>
</protein>
<dbReference type="Pfam" id="PF13807">
    <property type="entry name" value="GNVR"/>
    <property type="match status" value="1"/>
</dbReference>
<evidence type="ECO:0000259" key="17">
    <source>
        <dbReference type="Pfam" id="PF02706"/>
    </source>
</evidence>
<keyword evidence="12 16" id="KW-1133">Transmembrane helix</keyword>
<feature type="transmembrane region" description="Helical" evidence="16">
    <location>
        <begin position="37"/>
        <end position="55"/>
    </location>
</feature>
<evidence type="ECO:0000259" key="19">
    <source>
        <dbReference type="Pfam" id="PF13807"/>
    </source>
</evidence>
<dbReference type="InterPro" id="IPR032807">
    <property type="entry name" value="GNVR"/>
</dbReference>
<dbReference type="Pfam" id="PF13614">
    <property type="entry name" value="AAA_31"/>
    <property type="match status" value="1"/>
</dbReference>
<dbReference type="GO" id="GO:0005886">
    <property type="term" value="C:plasma membrane"/>
    <property type="evidence" value="ECO:0007669"/>
    <property type="project" value="UniProtKB-SubCell"/>
</dbReference>
<dbReference type="STRING" id="266762.HQ36_06285"/>
<keyword evidence="9" id="KW-0547">Nucleotide-binding</keyword>
<dbReference type="Gene3D" id="3.40.50.300">
    <property type="entry name" value="P-loop containing nucleotide triphosphate hydrolases"/>
    <property type="match status" value="1"/>
</dbReference>
<dbReference type="Proteomes" id="UP000030134">
    <property type="component" value="Unassembled WGS sequence"/>
</dbReference>
<evidence type="ECO:0000256" key="13">
    <source>
        <dbReference type="ARBA" id="ARBA00023136"/>
    </source>
</evidence>
<evidence type="ECO:0000256" key="1">
    <source>
        <dbReference type="ARBA" id="ARBA00004429"/>
    </source>
</evidence>
<evidence type="ECO:0000256" key="3">
    <source>
        <dbReference type="ARBA" id="ARBA00008883"/>
    </source>
</evidence>
<dbReference type="InterPro" id="IPR025669">
    <property type="entry name" value="AAA_dom"/>
</dbReference>
<accession>A0A0A2G557</accession>
<feature type="transmembrane region" description="Helical" evidence="16">
    <location>
        <begin position="508"/>
        <end position="528"/>
    </location>
</feature>
<dbReference type="SUPFAM" id="SSF52540">
    <property type="entry name" value="P-loop containing nucleoside triphosphate hydrolases"/>
    <property type="match status" value="1"/>
</dbReference>
<keyword evidence="13 16" id="KW-0472">Membrane</keyword>
<dbReference type="InterPro" id="IPR005702">
    <property type="entry name" value="Wzc-like_C"/>
</dbReference>
<keyword evidence="11" id="KW-0067">ATP-binding</keyword>
<evidence type="ECO:0000256" key="10">
    <source>
        <dbReference type="ARBA" id="ARBA00022777"/>
    </source>
</evidence>
<proteinExistence type="inferred from homology"/>
<evidence type="ECO:0000256" key="8">
    <source>
        <dbReference type="ARBA" id="ARBA00022692"/>
    </source>
</evidence>
<evidence type="ECO:0000256" key="7">
    <source>
        <dbReference type="ARBA" id="ARBA00022679"/>
    </source>
</evidence>
<comment type="caution">
    <text evidence="20">The sequence shown here is derived from an EMBL/GenBank/DDBJ whole genome shotgun (WGS) entry which is preliminary data.</text>
</comment>
<keyword evidence="5" id="KW-1003">Cell membrane</keyword>
<dbReference type="InterPro" id="IPR050445">
    <property type="entry name" value="Bact_polysacc_biosynth/exp"/>
</dbReference>
<feature type="domain" description="Polysaccharide chain length determinant N-terminal" evidence="17">
    <location>
        <begin position="24"/>
        <end position="120"/>
    </location>
</feature>
<keyword evidence="14" id="KW-0829">Tyrosine-protein kinase</keyword>
<dbReference type="GO" id="GO:0004715">
    <property type="term" value="F:non-membrane spanning protein tyrosine kinase activity"/>
    <property type="evidence" value="ECO:0007669"/>
    <property type="project" value="UniProtKB-EC"/>
</dbReference>
<comment type="subcellular location">
    <subcellularLocation>
        <location evidence="1">Cell inner membrane</location>
        <topology evidence="1">Multi-pass membrane protein</topology>
    </subcellularLocation>
</comment>
<dbReference type="AlphaFoldDB" id="A0A0A2G557"/>
<evidence type="ECO:0000313" key="20">
    <source>
        <dbReference type="EMBL" id="KGN97500.1"/>
    </source>
</evidence>
<dbReference type="CDD" id="cd05387">
    <property type="entry name" value="BY-kinase"/>
    <property type="match status" value="1"/>
</dbReference>
<keyword evidence="10" id="KW-0418">Kinase</keyword>
<evidence type="ECO:0000256" key="12">
    <source>
        <dbReference type="ARBA" id="ARBA00022989"/>
    </source>
</evidence>
<dbReference type="OrthoDB" id="9794577at2"/>
<feature type="domain" description="Tyrosine-protein kinase G-rich" evidence="19">
    <location>
        <begin position="451"/>
        <end position="529"/>
    </location>
</feature>
<evidence type="ECO:0000256" key="2">
    <source>
        <dbReference type="ARBA" id="ARBA00007316"/>
    </source>
</evidence>
<dbReference type="eggNOG" id="COG0489">
    <property type="taxonomic scope" value="Bacteria"/>
</dbReference>
<dbReference type="EMBL" id="JQZW01000012">
    <property type="protein sequence ID" value="KGN97500.1"/>
    <property type="molecule type" value="Genomic_DNA"/>
</dbReference>
<evidence type="ECO:0000256" key="5">
    <source>
        <dbReference type="ARBA" id="ARBA00022475"/>
    </source>
</evidence>
<sequence length="828" mass="93089">MNNNLYTNPEEGFIENNLSEEQMISLSDIFYLLRQNWYYFIACLLIALICGYVYIKSTPNSYERTASVLVNTKSDISGPLADIMKISGTDIGGIKGNDKIENEIIIFRTERLLSRVIDELNLRVTYRKKEGLRSKKLYKETPIRLTLLNTSDTLSGSFSLSFIEENKVSLSNFEGDFEQLSSAPKMIVSLGETIETPIGSFFLTSNTIATSKKEPIEIIVNSKEKTVADLSKKLTISQSGKQSSVIDLRFKDENTDFAEDFLNTLISQHDATSRSEKLKIAHNTEAFINDRITIISKELGDVDQEIERFKQNNQIANIASEAEVYIESSKEITKQTIEVNNALAVAGFIKEHLTNPSSANGLIPASSGLEDLASNSLIKEYNTLYLYREQLLSESGQTNPLIETQQKQLESLRKAIIKSIDNYIKSLNIKLSSINKQSDKNEGKISSVPMQERIITSIYRNQKIKEELYLFLLNAREKNALSIEGAVSDVQLIQPAVGSSTPIAPKKALIMLAALVLGLLIPAAHLYIRFMMNNTVRGRKDLETYTQIPILGEVPHSTRLEKKQNILFHKFLDLFRSPGKRHSNKRYQRRANMLLGSKIERDFVSESFSVLRSNMAFMLTGEECKIITLTSALPNSGKTFVAANLAHSFRTLQKRVLLIDGDIRKGSLTAALRLNLSKQTEGLSAYLSNSSLSVEDVVVPHNDDVIFDFLPAGVFPPNPSELLLSPRFEELISILRTLYDYIIIDAVPFMNMADAQIIAKACDLTLMVVREGSTPRALLREINFIHKNKYFEKVALVLNDAGSSQHISGRGYGYQYYSSEYQSYFSQK</sequence>
<evidence type="ECO:0000256" key="6">
    <source>
        <dbReference type="ARBA" id="ARBA00022519"/>
    </source>
</evidence>
<keyword evidence="21" id="KW-1185">Reference proteome</keyword>
<dbReference type="PANTHER" id="PTHR32309">
    <property type="entry name" value="TYROSINE-PROTEIN KINASE"/>
    <property type="match status" value="1"/>
</dbReference>
<dbReference type="RefSeq" id="WP_036884501.1">
    <property type="nucleotide sequence ID" value="NZ_JQZW01000012.1"/>
</dbReference>
<name>A0A0A2G557_9PORP</name>